<dbReference type="VEuPathDB" id="ToxoDB:ETH_00042275"/>
<reference evidence="2" key="1">
    <citation type="submission" date="2013-10" db="EMBL/GenBank/DDBJ databases">
        <title>Genomic analysis of the causative agents of coccidiosis in chickens.</title>
        <authorList>
            <person name="Reid A.J."/>
            <person name="Blake D."/>
            <person name="Billington K."/>
            <person name="Browne H."/>
            <person name="Dunn M."/>
            <person name="Hung S."/>
            <person name="Kawahara F."/>
            <person name="Miranda-Saavedra D."/>
            <person name="Mourier T."/>
            <person name="Nagra H."/>
            <person name="Otto T.D."/>
            <person name="Rawlings N."/>
            <person name="Sanchez A."/>
            <person name="Sanders M."/>
            <person name="Subramaniam C."/>
            <person name="Tay Y."/>
            <person name="Dear P."/>
            <person name="Doerig C."/>
            <person name="Gruber A."/>
            <person name="Parkinson J."/>
            <person name="Shirley M."/>
            <person name="Wan K.L."/>
            <person name="Berriman M."/>
            <person name="Tomley F."/>
            <person name="Pain A."/>
        </authorList>
    </citation>
    <scope>NUCLEOTIDE SEQUENCE [LARGE SCALE GENOMIC DNA]</scope>
    <source>
        <strain evidence="2">Houghton</strain>
    </source>
</reference>
<dbReference type="OrthoDB" id="349550at2759"/>
<proteinExistence type="predicted"/>
<reference evidence="2" key="2">
    <citation type="submission" date="2013-10" db="EMBL/GenBank/DDBJ databases">
        <authorList>
            <person name="Aslett M."/>
        </authorList>
    </citation>
    <scope>NUCLEOTIDE SEQUENCE [LARGE SCALE GENOMIC DNA]</scope>
    <source>
        <strain evidence="2">Houghton</strain>
    </source>
</reference>
<name>U6L7S5_EIMTE</name>
<dbReference type="AlphaFoldDB" id="U6L7S5"/>
<evidence type="ECO:0000313" key="3">
    <source>
        <dbReference type="Proteomes" id="UP000030747"/>
    </source>
</evidence>
<gene>
    <name evidence="2" type="ORF">ETH_00042275</name>
</gene>
<feature type="non-terminal residue" evidence="2">
    <location>
        <position position="1"/>
    </location>
</feature>
<dbReference type="Proteomes" id="UP000030747">
    <property type="component" value="Unassembled WGS sequence"/>
</dbReference>
<evidence type="ECO:0000313" key="2">
    <source>
        <dbReference type="EMBL" id="CDJ44624.1"/>
    </source>
</evidence>
<accession>U6L7S5</accession>
<evidence type="ECO:0000256" key="1">
    <source>
        <dbReference type="SAM" id="MobiDB-lite"/>
    </source>
</evidence>
<protein>
    <submittedName>
        <fullName evidence="2">Uncharacterized protein</fullName>
    </submittedName>
</protein>
<keyword evidence="3" id="KW-1185">Reference proteome</keyword>
<feature type="non-terminal residue" evidence="2">
    <location>
        <position position="223"/>
    </location>
</feature>
<sequence>PAAAAAAAGPAAAAAAAAGEEDLEELEILPKERKQKFKHFINQFDLIVCDANGNRVAVGGHCVSVRGSEGARVLRVCDEGEGLYKVFYVKLQKQGLLPFTSCRLDIFLFEKPILSSPLKPLIANLEEVQQMYKAAAAATKIGASINLFEKCLREGLHDKAARILEAVQNTFTSQETRREVEEGLARIKLGEALGEGLAAQLQQEAEEEQQLQQQQQQQQQQLP</sequence>
<feature type="compositionally biased region" description="Low complexity" evidence="1">
    <location>
        <begin position="210"/>
        <end position="223"/>
    </location>
</feature>
<feature type="region of interest" description="Disordered" evidence="1">
    <location>
        <begin position="199"/>
        <end position="223"/>
    </location>
</feature>
<dbReference type="RefSeq" id="XP_013235372.1">
    <property type="nucleotide sequence ID" value="XM_013379918.1"/>
</dbReference>
<dbReference type="VEuPathDB" id="ToxoDB:ETH2_0945300"/>
<dbReference type="EMBL" id="HG677377">
    <property type="protein sequence ID" value="CDJ44624.1"/>
    <property type="molecule type" value="Genomic_DNA"/>
</dbReference>
<organism evidence="2 3">
    <name type="scientific">Eimeria tenella</name>
    <name type="common">Coccidian parasite</name>
    <dbReference type="NCBI Taxonomy" id="5802"/>
    <lineage>
        <taxon>Eukaryota</taxon>
        <taxon>Sar</taxon>
        <taxon>Alveolata</taxon>
        <taxon>Apicomplexa</taxon>
        <taxon>Conoidasida</taxon>
        <taxon>Coccidia</taxon>
        <taxon>Eucoccidiorida</taxon>
        <taxon>Eimeriorina</taxon>
        <taxon>Eimeriidae</taxon>
        <taxon>Eimeria</taxon>
    </lineage>
</organism>
<dbReference type="GeneID" id="25257494"/>